<dbReference type="CDD" id="cd03801">
    <property type="entry name" value="GT4_PimA-like"/>
    <property type="match status" value="1"/>
</dbReference>
<organism evidence="4 5">
    <name type="scientific">Mycolicibacterium mageritense</name>
    <name type="common">Mycobacterium mageritense</name>
    <dbReference type="NCBI Taxonomy" id="53462"/>
    <lineage>
        <taxon>Bacteria</taxon>
        <taxon>Bacillati</taxon>
        <taxon>Actinomycetota</taxon>
        <taxon>Actinomycetes</taxon>
        <taxon>Mycobacteriales</taxon>
        <taxon>Mycobacteriaceae</taxon>
        <taxon>Mycolicibacterium</taxon>
    </lineage>
</organism>
<evidence type="ECO:0000313" key="5">
    <source>
        <dbReference type="Proteomes" id="UP000465622"/>
    </source>
</evidence>
<evidence type="ECO:0000259" key="3">
    <source>
        <dbReference type="Pfam" id="PF13439"/>
    </source>
</evidence>
<accession>A0ABM7HVD0</accession>
<dbReference type="RefSeq" id="WP_036429581.1">
    <property type="nucleotide sequence ID" value="NZ_AP022567.1"/>
</dbReference>
<feature type="domain" description="Glycosyltransferase subfamily 4-like N-terminal" evidence="3">
    <location>
        <begin position="21"/>
        <end position="145"/>
    </location>
</feature>
<keyword evidence="1" id="KW-0328">Glycosyltransferase</keyword>
<reference evidence="4 5" key="1">
    <citation type="journal article" date="2019" name="Emerg. Microbes Infect.">
        <title>Comprehensive subspecies identification of 175 nontuberculous mycobacteria species based on 7547 genomic profiles.</title>
        <authorList>
            <person name="Matsumoto Y."/>
            <person name="Kinjo T."/>
            <person name="Motooka D."/>
            <person name="Nabeya D."/>
            <person name="Jung N."/>
            <person name="Uechi K."/>
            <person name="Horii T."/>
            <person name="Iida T."/>
            <person name="Fujita J."/>
            <person name="Nakamura S."/>
        </authorList>
    </citation>
    <scope>NUCLEOTIDE SEQUENCE [LARGE SCALE GENOMIC DNA]</scope>
    <source>
        <strain evidence="4 5">JCM 12375</strain>
    </source>
</reference>
<dbReference type="Pfam" id="PF13692">
    <property type="entry name" value="Glyco_trans_1_4"/>
    <property type="match status" value="1"/>
</dbReference>
<sequence>MTGLRVLWLSPWMRPLARVYAEALRDAGAEVLLVTSDQHPASDAARPYELVLRPRPKQLRSWPEAARAVQRCSDFAPDVVVSELVRDPRWLAFARGVPRVELIHDDRPHDAGEIRPRWERALFDRPARRSRWVAFSRYVADEVCAADVVPLTSDLADSEVPEFVPAAGRRDFVLVGRLNGYKNIDLCLQAWQKHTAGRSWAGDDLVLLGDGEWTGVLPEHVVWQREPFRYADVLPRLARAKGSIVHYRRASQSGVQVLAMQLGVASVVSTEGALPEFQPPGESPIDVDDVDGLARAFDALADPDRAAARGSAAQEHYRRTYSASVSAQALLGVLSRAAVRQG</sequence>
<gene>
    <name evidence="4" type="ORF">MMAGJ_38410</name>
</gene>
<evidence type="ECO:0000256" key="2">
    <source>
        <dbReference type="ARBA" id="ARBA00022679"/>
    </source>
</evidence>
<dbReference type="Gene3D" id="3.40.50.2000">
    <property type="entry name" value="Glycogen Phosphorylase B"/>
    <property type="match status" value="2"/>
</dbReference>
<dbReference type="SUPFAM" id="SSF53756">
    <property type="entry name" value="UDP-Glycosyltransferase/glycogen phosphorylase"/>
    <property type="match status" value="1"/>
</dbReference>
<evidence type="ECO:0000256" key="1">
    <source>
        <dbReference type="ARBA" id="ARBA00022676"/>
    </source>
</evidence>
<evidence type="ECO:0000313" key="4">
    <source>
        <dbReference type="EMBL" id="BBX34559.1"/>
    </source>
</evidence>
<dbReference type="Pfam" id="PF13439">
    <property type="entry name" value="Glyco_transf_4"/>
    <property type="match status" value="1"/>
</dbReference>
<name>A0ABM7HVD0_MYCME</name>
<dbReference type="Proteomes" id="UP000465622">
    <property type="component" value="Chromosome"/>
</dbReference>
<protein>
    <recommendedName>
        <fullName evidence="3">Glycosyltransferase subfamily 4-like N-terminal domain-containing protein</fullName>
    </recommendedName>
</protein>
<keyword evidence="2" id="KW-0808">Transferase</keyword>
<proteinExistence type="predicted"/>
<dbReference type="InterPro" id="IPR028098">
    <property type="entry name" value="Glyco_trans_4-like_N"/>
</dbReference>
<dbReference type="EMBL" id="AP022567">
    <property type="protein sequence ID" value="BBX34559.1"/>
    <property type="molecule type" value="Genomic_DNA"/>
</dbReference>
<keyword evidence="5" id="KW-1185">Reference proteome</keyword>